<dbReference type="InterPro" id="IPR025187">
    <property type="entry name" value="DUF4112"/>
</dbReference>
<name>A0A2B7WJD8_9EURO</name>
<evidence type="ECO:0008006" key="5">
    <source>
        <dbReference type="Google" id="ProtNLM"/>
    </source>
</evidence>
<organism evidence="3 4">
    <name type="scientific">Helicocarpus griseus UAMH5409</name>
    <dbReference type="NCBI Taxonomy" id="1447875"/>
    <lineage>
        <taxon>Eukaryota</taxon>
        <taxon>Fungi</taxon>
        <taxon>Dikarya</taxon>
        <taxon>Ascomycota</taxon>
        <taxon>Pezizomycotina</taxon>
        <taxon>Eurotiomycetes</taxon>
        <taxon>Eurotiomycetidae</taxon>
        <taxon>Onygenales</taxon>
        <taxon>Ajellomycetaceae</taxon>
        <taxon>Helicocarpus</taxon>
    </lineage>
</organism>
<dbReference type="Proteomes" id="UP000223968">
    <property type="component" value="Unassembled WGS sequence"/>
</dbReference>
<dbReference type="AlphaFoldDB" id="A0A2B7WJD8"/>
<comment type="caution">
    <text evidence="3">The sequence shown here is derived from an EMBL/GenBank/DDBJ whole genome shotgun (WGS) entry which is preliminary data.</text>
</comment>
<gene>
    <name evidence="3" type="ORF">AJ79_09470</name>
</gene>
<reference evidence="3 4" key="1">
    <citation type="submission" date="2017-10" db="EMBL/GenBank/DDBJ databases">
        <title>Comparative genomics in systemic dimorphic fungi from Ajellomycetaceae.</title>
        <authorList>
            <person name="Munoz J.F."/>
            <person name="Mcewen J.G."/>
            <person name="Clay O.K."/>
            <person name="Cuomo C.A."/>
        </authorList>
    </citation>
    <scope>NUCLEOTIDE SEQUENCE [LARGE SCALE GENOMIC DNA]</scope>
    <source>
        <strain evidence="3 4">UAMH5409</strain>
    </source>
</reference>
<evidence type="ECO:0000313" key="4">
    <source>
        <dbReference type="Proteomes" id="UP000223968"/>
    </source>
</evidence>
<dbReference type="STRING" id="1447875.A0A2B7WJD8"/>
<keyword evidence="2" id="KW-0812">Transmembrane</keyword>
<proteinExistence type="predicted"/>
<dbReference type="PANTHER" id="PTHR35519:SF2">
    <property type="entry name" value="PH DOMAIN PROTEIN"/>
    <property type="match status" value="1"/>
</dbReference>
<dbReference type="OrthoDB" id="2103474at2759"/>
<keyword evidence="2" id="KW-1133">Transmembrane helix</keyword>
<dbReference type="Pfam" id="PF13430">
    <property type="entry name" value="DUF4112"/>
    <property type="match status" value="1"/>
</dbReference>
<feature type="compositionally biased region" description="Basic and acidic residues" evidence="1">
    <location>
        <begin position="255"/>
        <end position="264"/>
    </location>
</feature>
<keyword evidence="2" id="KW-0472">Membrane</keyword>
<accession>A0A2B7WJD8</accession>
<feature type="transmembrane region" description="Helical" evidence="2">
    <location>
        <begin position="127"/>
        <end position="147"/>
    </location>
</feature>
<evidence type="ECO:0000256" key="1">
    <source>
        <dbReference type="SAM" id="MobiDB-lite"/>
    </source>
</evidence>
<evidence type="ECO:0000256" key="2">
    <source>
        <dbReference type="SAM" id="Phobius"/>
    </source>
</evidence>
<keyword evidence="4" id="KW-1185">Reference proteome</keyword>
<dbReference type="PANTHER" id="PTHR35519">
    <property type="entry name" value="MEMBRANE PROTEINS"/>
    <property type="match status" value="1"/>
</dbReference>
<feature type="region of interest" description="Disordered" evidence="1">
    <location>
        <begin position="171"/>
        <end position="264"/>
    </location>
</feature>
<feature type="transmembrane region" description="Helical" evidence="2">
    <location>
        <begin position="74"/>
        <end position="97"/>
    </location>
</feature>
<protein>
    <recommendedName>
        <fullName evidence="5">PH domain-containing protein</fullName>
    </recommendedName>
</protein>
<sequence length="264" mass="29078">MAAQIIAFITQKILKEGAENKFGQEDPYFEKVEATDLFGRTITKKKKKAAPEGISAHDAKVLTKVKRRAHRLDVALCNFCGIRFGWSSVIALIPAFGDVVDVLLALMVVSTCSKIDGGLPSAIQMRMLFNIVFDFFVGLIPFVGDLADAMYKCNSRNAVLLEKVLRERGRENMKNTALPLHETRPQTGTGPDRESNTRGSSRQPTPPRNDWPARPQPARVHTGKSSKDAGPSQPARAHTGKSSKDPKPSPSGRRRVPDIEMGRM</sequence>
<evidence type="ECO:0000313" key="3">
    <source>
        <dbReference type="EMBL" id="PGG96742.1"/>
    </source>
</evidence>
<dbReference type="EMBL" id="PDNB01000269">
    <property type="protein sequence ID" value="PGG96742.1"/>
    <property type="molecule type" value="Genomic_DNA"/>
</dbReference>